<dbReference type="Proteomes" id="UP000008207">
    <property type="component" value="Chromosome"/>
</dbReference>
<accession>B8IQG1</accession>
<protein>
    <submittedName>
        <fullName evidence="1">Uncharacterized protein</fullName>
    </submittedName>
</protein>
<dbReference type="HOGENOM" id="CLU_3154754_0_0_5"/>
<organism evidence="1 2">
    <name type="scientific">Methylobacterium nodulans (strain LMG 21967 / CNCM I-2342 / ORS 2060)</name>
    <dbReference type="NCBI Taxonomy" id="460265"/>
    <lineage>
        <taxon>Bacteria</taxon>
        <taxon>Pseudomonadati</taxon>
        <taxon>Pseudomonadota</taxon>
        <taxon>Alphaproteobacteria</taxon>
        <taxon>Hyphomicrobiales</taxon>
        <taxon>Methylobacteriaceae</taxon>
        <taxon>Methylobacterium</taxon>
    </lineage>
</organism>
<name>B8IQG1_METNO</name>
<proteinExistence type="predicted"/>
<dbReference type="EMBL" id="CP001349">
    <property type="protein sequence ID" value="ACL60473.1"/>
    <property type="molecule type" value="Genomic_DNA"/>
</dbReference>
<gene>
    <name evidence="1" type="ordered locus">Mnod_5632</name>
</gene>
<dbReference type="AlphaFoldDB" id="B8IQG1"/>
<evidence type="ECO:0000313" key="2">
    <source>
        <dbReference type="Proteomes" id="UP000008207"/>
    </source>
</evidence>
<sequence length="48" mass="5820">MERKLDKQWKTVEQIALERRISVEEAHDLVWKENCPKVFHGTHTLYLI</sequence>
<evidence type="ECO:0000313" key="1">
    <source>
        <dbReference type="EMBL" id="ACL60473.1"/>
    </source>
</evidence>
<reference evidence="1 2" key="1">
    <citation type="submission" date="2009-01" db="EMBL/GenBank/DDBJ databases">
        <title>Complete sequence of chromosome of Methylobacterium nodulans ORS 2060.</title>
        <authorList>
            <consortium name="US DOE Joint Genome Institute"/>
            <person name="Lucas S."/>
            <person name="Copeland A."/>
            <person name="Lapidus A."/>
            <person name="Glavina del Rio T."/>
            <person name="Dalin E."/>
            <person name="Tice H."/>
            <person name="Bruce D."/>
            <person name="Goodwin L."/>
            <person name="Pitluck S."/>
            <person name="Sims D."/>
            <person name="Brettin T."/>
            <person name="Detter J.C."/>
            <person name="Han C."/>
            <person name="Larimer F."/>
            <person name="Land M."/>
            <person name="Hauser L."/>
            <person name="Kyrpides N."/>
            <person name="Ivanova N."/>
            <person name="Marx C.J."/>
            <person name="Richardson P."/>
        </authorList>
    </citation>
    <scope>NUCLEOTIDE SEQUENCE [LARGE SCALE GENOMIC DNA]</scope>
    <source>
        <strain evidence="2">LMG 21967 / CNCM I-2342 / ORS 2060</strain>
    </source>
</reference>
<dbReference type="KEGG" id="mno:Mnod_5632"/>
<dbReference type="RefSeq" id="WP_015932075.1">
    <property type="nucleotide sequence ID" value="NC_011894.1"/>
</dbReference>
<keyword evidence="2" id="KW-1185">Reference proteome</keyword>